<feature type="signal peptide" evidence="1">
    <location>
        <begin position="1"/>
        <end position="26"/>
    </location>
</feature>
<gene>
    <name evidence="2" type="ORF">PCL1606_38380</name>
</gene>
<feature type="chain" id="PRO_5002299434" evidence="1">
    <location>
        <begin position="27"/>
        <end position="202"/>
    </location>
</feature>
<dbReference type="Proteomes" id="UP000032748">
    <property type="component" value="Chromosome"/>
</dbReference>
<evidence type="ECO:0000256" key="1">
    <source>
        <dbReference type="SAM" id="SignalP"/>
    </source>
</evidence>
<organism evidence="2 3">
    <name type="scientific">Pseudomonas chlororaphis</name>
    <dbReference type="NCBI Taxonomy" id="587753"/>
    <lineage>
        <taxon>Bacteria</taxon>
        <taxon>Pseudomonadati</taxon>
        <taxon>Pseudomonadota</taxon>
        <taxon>Gammaproteobacteria</taxon>
        <taxon>Pseudomonadales</taxon>
        <taxon>Pseudomonadaceae</taxon>
        <taxon>Pseudomonas</taxon>
    </lineage>
</organism>
<name>A0A0D5Y2T6_9PSED</name>
<dbReference type="EMBL" id="CP011110">
    <property type="protein sequence ID" value="AKA25289.1"/>
    <property type="molecule type" value="Genomic_DNA"/>
</dbReference>
<dbReference type="PATRIC" id="fig|587753.10.peg.3830"/>
<reference evidence="2 3" key="1">
    <citation type="journal article" date="2015" name="Mol. Plant Microbe Interact.">
        <title>Comparative Genomic Analysis of Pseudomonas chlororaphis PCL1606 Reveals New Insight into Antifungal Compounds Involved in Biocontrol.</title>
        <authorList>
            <person name="Calderon C.E."/>
            <person name="Ramos C."/>
            <person name="de Vicente A."/>
            <person name="Cazorla F.M."/>
        </authorList>
    </citation>
    <scope>NUCLEOTIDE SEQUENCE [LARGE SCALE GENOMIC DNA]</scope>
    <source>
        <strain evidence="2 3">PCL1606</strain>
    </source>
</reference>
<keyword evidence="1" id="KW-0732">Signal</keyword>
<evidence type="ECO:0000313" key="3">
    <source>
        <dbReference type="Proteomes" id="UP000032748"/>
    </source>
</evidence>
<dbReference type="RefSeq" id="WP_045884151.1">
    <property type="nucleotide sequence ID" value="NZ_CP011110.1"/>
</dbReference>
<evidence type="ECO:0000313" key="2">
    <source>
        <dbReference type="EMBL" id="AKA25289.1"/>
    </source>
</evidence>
<proteinExistence type="predicted"/>
<dbReference type="KEGG" id="pcz:PCL1606_38380"/>
<protein>
    <submittedName>
        <fullName evidence="2">Uncharacterized protein</fullName>
    </submittedName>
</protein>
<dbReference type="OrthoDB" id="7025752at2"/>
<accession>A0A0D5Y2T6</accession>
<dbReference type="AlphaFoldDB" id="A0A0D5Y2T6"/>
<sequence>MRLIQSLFRAGVALCLAGLVSLQAMAGPSFDADRKALEKLSANAGAELHRGFQKSHEMLMYLELKDAPHATEAKAAALQHFNESIALFKNVSEIAPDRKIAYPPGDDRDQDALAAFQERLKEMDIARPTTEKELAELAVKAVTRHLYVLEKSSFKATRADYPALRKVLRSQALLLDLGILTSIVWSLSADQPDTPAKTGAEQ</sequence>